<dbReference type="AlphaFoldDB" id="A0A2N3J3Q2"/>
<keyword evidence="3 9" id="KW-0813">Transport</keyword>
<feature type="transmembrane region" description="Helical" evidence="9">
    <location>
        <begin position="62"/>
        <end position="90"/>
    </location>
</feature>
<dbReference type="InterPro" id="IPR047817">
    <property type="entry name" value="ABC2_TM_bact-type"/>
</dbReference>
<keyword evidence="5 9" id="KW-0812">Transmembrane</keyword>
<protein>
    <recommendedName>
        <fullName evidence="9">Transport permease protein</fullName>
    </recommendedName>
</protein>
<organism evidence="11 12">
    <name type="scientific">Aeromonas sobria</name>
    <dbReference type="NCBI Taxonomy" id="646"/>
    <lineage>
        <taxon>Bacteria</taxon>
        <taxon>Pseudomonadati</taxon>
        <taxon>Pseudomonadota</taxon>
        <taxon>Gammaproteobacteria</taxon>
        <taxon>Aeromonadales</taxon>
        <taxon>Aeromonadaceae</taxon>
        <taxon>Aeromonas</taxon>
    </lineage>
</organism>
<evidence type="ECO:0000256" key="9">
    <source>
        <dbReference type="RuleBase" id="RU361157"/>
    </source>
</evidence>
<dbReference type="GO" id="GO:0140359">
    <property type="term" value="F:ABC-type transporter activity"/>
    <property type="evidence" value="ECO:0007669"/>
    <property type="project" value="InterPro"/>
</dbReference>
<evidence type="ECO:0000313" key="11">
    <source>
        <dbReference type="EMBL" id="PKQ80442.1"/>
    </source>
</evidence>
<dbReference type="Pfam" id="PF01061">
    <property type="entry name" value="ABC2_membrane"/>
    <property type="match status" value="1"/>
</dbReference>
<gene>
    <name evidence="11" type="ORF">CJP16_06530</name>
</gene>
<dbReference type="GO" id="GO:0015774">
    <property type="term" value="P:polysaccharide transport"/>
    <property type="evidence" value="ECO:0007669"/>
    <property type="project" value="UniProtKB-KW"/>
</dbReference>
<sequence length="258" mass="29105">MTEYIEALKQWRVWLFLGLQDIKSRFRGSIVGPAWLLINQAALMLAVGIIFGHLFHQDMSNFLPFLAIGLVLWGSLTSSIIEGGSTFIIAEGYIKQFTFPKAVYVFRTLVSNIIVLLVGLIVFLVVAACYGKLTVVGVLCSLPGMALFIIINLLTMVIFSHIGAGFKDIPHLFSSVMQVLFYVTPVMYTPEMLSARGLDFVYKYNPLYYAMEIVRYPFMNGSLASYDVYFNAFIYALSLFVLAVIVVRKYSRQVVYML</sequence>
<feature type="transmembrane region" description="Helical" evidence="9">
    <location>
        <begin position="34"/>
        <end position="56"/>
    </location>
</feature>
<evidence type="ECO:0000256" key="4">
    <source>
        <dbReference type="ARBA" id="ARBA00022475"/>
    </source>
</evidence>
<proteinExistence type="inferred from homology"/>
<keyword evidence="7" id="KW-0625">Polysaccharide transport</keyword>
<evidence type="ECO:0000256" key="1">
    <source>
        <dbReference type="ARBA" id="ARBA00004651"/>
    </source>
</evidence>
<dbReference type="PANTHER" id="PTHR30413:SF10">
    <property type="entry name" value="CAPSULE POLYSACCHARIDE EXPORT INNER-MEMBRANE PROTEIN CTRC"/>
    <property type="match status" value="1"/>
</dbReference>
<dbReference type="PANTHER" id="PTHR30413">
    <property type="entry name" value="INNER MEMBRANE TRANSPORT PERMEASE"/>
    <property type="match status" value="1"/>
</dbReference>
<keyword evidence="4 9" id="KW-1003">Cell membrane</keyword>
<evidence type="ECO:0000256" key="8">
    <source>
        <dbReference type="ARBA" id="ARBA00023136"/>
    </source>
</evidence>
<dbReference type="GO" id="GO:0005886">
    <property type="term" value="C:plasma membrane"/>
    <property type="evidence" value="ECO:0007669"/>
    <property type="project" value="UniProtKB-SubCell"/>
</dbReference>
<name>A0A2N3J3Q2_AERSO</name>
<comment type="subcellular location">
    <subcellularLocation>
        <location evidence="9">Cell inner membrane</location>
        <topology evidence="9">Multi-pass membrane protein</topology>
    </subcellularLocation>
    <subcellularLocation>
        <location evidence="1">Cell membrane</location>
        <topology evidence="1">Multi-pass membrane protein</topology>
    </subcellularLocation>
</comment>
<comment type="similarity">
    <text evidence="2 9">Belongs to the ABC-2 integral membrane protein family.</text>
</comment>
<evidence type="ECO:0000313" key="12">
    <source>
        <dbReference type="Proteomes" id="UP000233467"/>
    </source>
</evidence>
<feature type="transmembrane region" description="Helical" evidence="9">
    <location>
        <begin position="171"/>
        <end position="188"/>
    </location>
</feature>
<keyword evidence="7" id="KW-0762">Sugar transport</keyword>
<evidence type="ECO:0000256" key="7">
    <source>
        <dbReference type="ARBA" id="ARBA00023047"/>
    </source>
</evidence>
<feature type="domain" description="ABC transmembrane type-2" evidence="10">
    <location>
        <begin position="31"/>
        <end position="250"/>
    </location>
</feature>
<dbReference type="Proteomes" id="UP000233467">
    <property type="component" value="Unassembled WGS sequence"/>
</dbReference>
<evidence type="ECO:0000259" key="10">
    <source>
        <dbReference type="PROSITE" id="PS51012"/>
    </source>
</evidence>
<evidence type="ECO:0000256" key="2">
    <source>
        <dbReference type="ARBA" id="ARBA00007783"/>
    </source>
</evidence>
<feature type="transmembrane region" description="Helical" evidence="9">
    <location>
        <begin position="228"/>
        <end position="247"/>
    </location>
</feature>
<accession>A0A2N3J3Q2</accession>
<evidence type="ECO:0000256" key="3">
    <source>
        <dbReference type="ARBA" id="ARBA00022448"/>
    </source>
</evidence>
<keyword evidence="12" id="KW-1185">Reference proteome</keyword>
<keyword evidence="8 9" id="KW-0472">Membrane</keyword>
<evidence type="ECO:0000256" key="6">
    <source>
        <dbReference type="ARBA" id="ARBA00022989"/>
    </source>
</evidence>
<comment type="caution">
    <text evidence="11">The sequence shown here is derived from an EMBL/GenBank/DDBJ whole genome shotgun (WGS) entry which is preliminary data.</text>
</comment>
<feature type="transmembrane region" description="Helical" evidence="9">
    <location>
        <begin position="102"/>
        <end position="127"/>
    </location>
</feature>
<dbReference type="GO" id="GO:0015920">
    <property type="term" value="P:lipopolysaccharide transport"/>
    <property type="evidence" value="ECO:0007669"/>
    <property type="project" value="TreeGrafter"/>
</dbReference>
<dbReference type="EMBL" id="NQMM01000020">
    <property type="protein sequence ID" value="PKQ80442.1"/>
    <property type="molecule type" value="Genomic_DNA"/>
</dbReference>
<reference evidence="11 12" key="1">
    <citation type="journal article" date="2017" name="Front. Microbiol.">
        <title>Strong Genomic and Phenotypic Heterogeneity in the Aeromonas sobria Species Complex.</title>
        <authorList>
            <person name="Gauthier J."/>
            <person name="Vincent A.T."/>
            <person name="Charette S.J."/>
            <person name="Derome N."/>
        </authorList>
    </citation>
    <scope>NUCLEOTIDE SEQUENCE [LARGE SCALE GENOMIC DNA]</scope>
    <source>
        <strain evidence="11 12">TM18</strain>
    </source>
</reference>
<evidence type="ECO:0000256" key="5">
    <source>
        <dbReference type="ARBA" id="ARBA00022692"/>
    </source>
</evidence>
<dbReference type="InterPro" id="IPR013525">
    <property type="entry name" value="ABC2_TM"/>
</dbReference>
<feature type="transmembrane region" description="Helical" evidence="9">
    <location>
        <begin position="133"/>
        <end position="159"/>
    </location>
</feature>
<dbReference type="RefSeq" id="WP_101324054.1">
    <property type="nucleotide sequence ID" value="NZ_NQMM01000020.1"/>
</dbReference>
<keyword evidence="6 9" id="KW-1133">Transmembrane helix</keyword>
<dbReference type="PROSITE" id="PS51012">
    <property type="entry name" value="ABC_TM2"/>
    <property type="match status" value="1"/>
</dbReference>